<comment type="caution">
    <text evidence="3">The sequence shown here is derived from an EMBL/GenBank/DDBJ whole genome shotgun (WGS) entry which is preliminary data.</text>
</comment>
<organism evidence="3 4">
    <name type="scientific">OM182 bacterium</name>
    <dbReference type="NCBI Taxonomy" id="2510334"/>
    <lineage>
        <taxon>Bacteria</taxon>
        <taxon>Pseudomonadati</taxon>
        <taxon>Pseudomonadota</taxon>
        <taxon>Gammaproteobacteria</taxon>
        <taxon>OMG group</taxon>
        <taxon>OM182 clade</taxon>
    </lineage>
</organism>
<reference evidence="3 4" key="1">
    <citation type="submission" date="2019-02" db="EMBL/GenBank/DDBJ databases">
        <title>Prokaryotic population dynamics and viral predation in marine succession experiment using metagenomics: the confinement effect.</title>
        <authorList>
            <person name="Haro-Moreno J.M."/>
            <person name="Rodriguez-Valera F."/>
            <person name="Lopez-Perez M."/>
        </authorList>
    </citation>
    <scope>NUCLEOTIDE SEQUENCE [LARGE SCALE GENOMIC DNA]</scope>
    <source>
        <strain evidence="3">MED-G158</strain>
    </source>
</reference>
<proteinExistence type="inferred from homology"/>
<dbReference type="SMART" id="SM00849">
    <property type="entry name" value="Lactamase_B"/>
    <property type="match status" value="1"/>
</dbReference>
<dbReference type="PANTHER" id="PTHR42951">
    <property type="entry name" value="METALLO-BETA-LACTAMASE DOMAIN-CONTAINING"/>
    <property type="match status" value="1"/>
</dbReference>
<dbReference type="InterPro" id="IPR001279">
    <property type="entry name" value="Metallo-B-lactamas"/>
</dbReference>
<evidence type="ECO:0000313" key="3">
    <source>
        <dbReference type="EMBL" id="RZO76051.1"/>
    </source>
</evidence>
<dbReference type="PANTHER" id="PTHR42951:SF4">
    <property type="entry name" value="ACYL-COENZYME A THIOESTERASE MBLAC2"/>
    <property type="match status" value="1"/>
</dbReference>
<keyword evidence="3" id="KW-0378">Hydrolase</keyword>
<dbReference type="Gene3D" id="3.60.15.10">
    <property type="entry name" value="Ribonuclease Z/Hydroxyacylglutathione hydrolase-like"/>
    <property type="match status" value="1"/>
</dbReference>
<dbReference type="Pfam" id="PF00753">
    <property type="entry name" value="Lactamase_B"/>
    <property type="match status" value="1"/>
</dbReference>
<accession>A0A520S0S0</accession>
<evidence type="ECO:0000259" key="2">
    <source>
        <dbReference type="SMART" id="SM00849"/>
    </source>
</evidence>
<protein>
    <submittedName>
        <fullName evidence="3">MBL fold metallo-hydrolase</fullName>
    </submittedName>
</protein>
<dbReference type="InterPro" id="IPR050855">
    <property type="entry name" value="NDM-1-like"/>
</dbReference>
<evidence type="ECO:0000256" key="1">
    <source>
        <dbReference type="ARBA" id="ARBA00005250"/>
    </source>
</evidence>
<comment type="similarity">
    <text evidence="1">Belongs to the metallo-beta-lactamase superfamily. Class-B beta-lactamase family.</text>
</comment>
<feature type="domain" description="Metallo-beta-lactamase" evidence="2">
    <location>
        <begin position="32"/>
        <end position="159"/>
    </location>
</feature>
<sequence length="225" mass="25949">MIDQGSTSSPALFPLREAVDEIILEWETRHNQSNIELIVANSHLHGDHYAAWNQFVDRPNTVMVGLTHEEMMAFWKIDNYPQQIVTYDLGGRELVVTGTPGHQGSELAIYDGWTDLLYTGDMFYRGRLYLDDWDAWVSSIRKLRSIADQNPVAHLVNNHIEMTREPGVDYPIGTTWQPNEPPMQMTLNMLDQAVEATYEIENPGIYHYDDFLIYNQVPWAYTTDP</sequence>
<evidence type="ECO:0000313" key="4">
    <source>
        <dbReference type="Proteomes" id="UP000320404"/>
    </source>
</evidence>
<name>A0A520S0S0_9GAMM</name>
<dbReference type="GO" id="GO:0016787">
    <property type="term" value="F:hydrolase activity"/>
    <property type="evidence" value="ECO:0007669"/>
    <property type="project" value="UniProtKB-KW"/>
</dbReference>
<dbReference type="AlphaFoldDB" id="A0A520S0S0"/>
<gene>
    <name evidence="3" type="ORF">EVA69_03415</name>
</gene>
<dbReference type="GO" id="GO:0017001">
    <property type="term" value="P:antibiotic catabolic process"/>
    <property type="evidence" value="ECO:0007669"/>
    <property type="project" value="UniProtKB-ARBA"/>
</dbReference>
<dbReference type="InterPro" id="IPR036866">
    <property type="entry name" value="RibonucZ/Hydroxyglut_hydro"/>
</dbReference>
<dbReference type="Proteomes" id="UP000320404">
    <property type="component" value="Unassembled WGS sequence"/>
</dbReference>
<dbReference type="EMBL" id="SHAH01000039">
    <property type="protein sequence ID" value="RZO76051.1"/>
    <property type="molecule type" value="Genomic_DNA"/>
</dbReference>
<dbReference type="SUPFAM" id="SSF56281">
    <property type="entry name" value="Metallo-hydrolase/oxidoreductase"/>
    <property type="match status" value="1"/>
</dbReference>